<accession>A0ABQ1RL64</accession>
<dbReference type="PANTHER" id="PTHR43481">
    <property type="entry name" value="FRUCTOSE-1-PHOSPHATE PHOSPHATASE"/>
    <property type="match status" value="1"/>
</dbReference>
<name>A0ABQ1RL64_9MICO</name>
<dbReference type="InterPro" id="IPR006439">
    <property type="entry name" value="HAD-SF_hydro_IA"/>
</dbReference>
<dbReference type="EMBL" id="BMCM01000002">
    <property type="protein sequence ID" value="GGD73577.1"/>
    <property type="molecule type" value="Genomic_DNA"/>
</dbReference>
<dbReference type="PANTHER" id="PTHR43481:SF4">
    <property type="entry name" value="GLYCEROL-1-PHOSPHATE PHOSPHOHYDROLASE 1-RELATED"/>
    <property type="match status" value="1"/>
</dbReference>
<evidence type="ECO:0000313" key="2">
    <source>
        <dbReference type="Proteomes" id="UP000629365"/>
    </source>
</evidence>
<dbReference type="NCBIfam" id="TIGR01509">
    <property type="entry name" value="HAD-SF-IA-v3"/>
    <property type="match status" value="1"/>
</dbReference>
<reference evidence="2" key="1">
    <citation type="journal article" date="2019" name="Int. J. Syst. Evol. Microbiol.">
        <title>The Global Catalogue of Microorganisms (GCM) 10K type strain sequencing project: providing services to taxonomists for standard genome sequencing and annotation.</title>
        <authorList>
            <consortium name="The Broad Institute Genomics Platform"/>
            <consortium name="The Broad Institute Genome Sequencing Center for Infectious Disease"/>
            <person name="Wu L."/>
            <person name="Ma J."/>
        </authorList>
    </citation>
    <scope>NUCLEOTIDE SEQUENCE [LARGE SCALE GENOMIC DNA]</scope>
    <source>
        <strain evidence="2">CCM 7640</strain>
    </source>
</reference>
<dbReference type="InterPro" id="IPR023198">
    <property type="entry name" value="PGP-like_dom2"/>
</dbReference>
<protein>
    <submittedName>
        <fullName evidence="1">Haloacid dehalogenase</fullName>
    </submittedName>
</protein>
<dbReference type="Pfam" id="PF00702">
    <property type="entry name" value="Hydrolase"/>
    <property type="match status" value="1"/>
</dbReference>
<dbReference type="InterPro" id="IPR036412">
    <property type="entry name" value="HAD-like_sf"/>
</dbReference>
<comment type="caution">
    <text evidence="1">The sequence shown here is derived from an EMBL/GenBank/DDBJ whole genome shotgun (WGS) entry which is preliminary data.</text>
</comment>
<dbReference type="Gene3D" id="3.40.50.1000">
    <property type="entry name" value="HAD superfamily/HAD-like"/>
    <property type="match status" value="1"/>
</dbReference>
<dbReference type="SUPFAM" id="SSF56784">
    <property type="entry name" value="HAD-like"/>
    <property type="match status" value="1"/>
</dbReference>
<organism evidence="1 2">
    <name type="scientific">Microbacterium murale</name>
    <dbReference type="NCBI Taxonomy" id="1081040"/>
    <lineage>
        <taxon>Bacteria</taxon>
        <taxon>Bacillati</taxon>
        <taxon>Actinomycetota</taxon>
        <taxon>Actinomycetes</taxon>
        <taxon>Micrococcales</taxon>
        <taxon>Microbacteriaceae</taxon>
        <taxon>Microbacterium</taxon>
    </lineage>
</organism>
<dbReference type="SFLD" id="SFLDG01129">
    <property type="entry name" value="C1.5:_HAD__Beta-PGM__Phosphata"/>
    <property type="match status" value="1"/>
</dbReference>
<dbReference type="InterPro" id="IPR051806">
    <property type="entry name" value="HAD-like_SPP"/>
</dbReference>
<dbReference type="SFLD" id="SFLDS00003">
    <property type="entry name" value="Haloacid_Dehalogenase"/>
    <property type="match status" value="1"/>
</dbReference>
<keyword evidence="2" id="KW-1185">Reference proteome</keyword>
<sequence length="230" mass="23851">MNRLANLAAALQQGDAVAIDGALFDMDGTIVDSIPAVESAWRIWAGEHGIPVPSASMHGKTAGAVVRASGLAISDRARAEARLAEIEARPGQTLRSLPGARSLLDALPDGRWGIVTSAARTVAVARLAATELPAPAFRVTGGDVTQSKPDAEPFLRGIEHLADRGHAGVVVAFEDTVAGATSATEAGCLVIGVLGTDTREQLARCAHVVIDTLESVRVESSGDRLLIRLI</sequence>
<dbReference type="Proteomes" id="UP000629365">
    <property type="component" value="Unassembled WGS sequence"/>
</dbReference>
<evidence type="ECO:0000313" key="1">
    <source>
        <dbReference type="EMBL" id="GGD73577.1"/>
    </source>
</evidence>
<dbReference type="RefSeq" id="WP_188436034.1">
    <property type="nucleotide sequence ID" value="NZ_BMCM01000002.1"/>
</dbReference>
<dbReference type="Gene3D" id="1.10.150.240">
    <property type="entry name" value="Putative phosphatase, domain 2"/>
    <property type="match status" value="1"/>
</dbReference>
<gene>
    <name evidence="1" type="ORF">GCM10007269_15830</name>
</gene>
<proteinExistence type="predicted"/>
<dbReference type="InterPro" id="IPR023214">
    <property type="entry name" value="HAD_sf"/>
</dbReference>